<feature type="non-terminal residue" evidence="6">
    <location>
        <position position="149"/>
    </location>
</feature>
<dbReference type="GO" id="GO:0007156">
    <property type="term" value="P:homophilic cell adhesion via plasma membrane adhesion molecules"/>
    <property type="evidence" value="ECO:0007669"/>
    <property type="project" value="TreeGrafter"/>
</dbReference>
<reference evidence="6 7" key="1">
    <citation type="submission" date="2024-05" db="EMBL/GenBank/DDBJ databases">
        <authorList>
            <person name="Wallberg A."/>
        </authorList>
    </citation>
    <scope>NUCLEOTIDE SEQUENCE [LARGE SCALE GENOMIC DNA]</scope>
</reference>
<keyword evidence="3" id="KW-0393">Immunoglobulin domain</keyword>
<keyword evidence="2" id="KW-1015">Disulfide bond</keyword>
<keyword evidence="1" id="KW-0732">Signal</keyword>
<evidence type="ECO:0000313" key="6">
    <source>
        <dbReference type="EMBL" id="CAL4098591.1"/>
    </source>
</evidence>
<evidence type="ECO:0000313" key="7">
    <source>
        <dbReference type="Proteomes" id="UP001497623"/>
    </source>
</evidence>
<dbReference type="Proteomes" id="UP001497623">
    <property type="component" value="Unassembled WGS sequence"/>
</dbReference>
<dbReference type="SMART" id="SM00408">
    <property type="entry name" value="IGc2"/>
    <property type="match status" value="1"/>
</dbReference>
<comment type="caution">
    <text evidence="6">The sequence shown here is derived from an EMBL/GenBank/DDBJ whole genome shotgun (WGS) entry which is preliminary data.</text>
</comment>
<keyword evidence="4" id="KW-1133">Transmembrane helix</keyword>
<evidence type="ECO:0000256" key="2">
    <source>
        <dbReference type="ARBA" id="ARBA00023157"/>
    </source>
</evidence>
<feature type="transmembrane region" description="Helical" evidence="4">
    <location>
        <begin position="119"/>
        <end position="143"/>
    </location>
</feature>
<dbReference type="PROSITE" id="PS50835">
    <property type="entry name" value="IG_LIKE"/>
    <property type="match status" value="1"/>
</dbReference>
<dbReference type="GO" id="GO:0005886">
    <property type="term" value="C:plasma membrane"/>
    <property type="evidence" value="ECO:0007669"/>
    <property type="project" value="TreeGrafter"/>
</dbReference>
<dbReference type="InterPro" id="IPR013783">
    <property type="entry name" value="Ig-like_fold"/>
</dbReference>
<dbReference type="SMART" id="SM00409">
    <property type="entry name" value="IG"/>
    <property type="match status" value="1"/>
</dbReference>
<proteinExistence type="predicted"/>
<evidence type="ECO:0000256" key="4">
    <source>
        <dbReference type="SAM" id="Phobius"/>
    </source>
</evidence>
<keyword evidence="4" id="KW-0812">Transmembrane</keyword>
<evidence type="ECO:0000259" key="5">
    <source>
        <dbReference type="PROSITE" id="PS50835"/>
    </source>
</evidence>
<evidence type="ECO:0000256" key="1">
    <source>
        <dbReference type="ARBA" id="ARBA00022729"/>
    </source>
</evidence>
<accession>A0AAV2QRJ1</accession>
<dbReference type="SUPFAM" id="SSF48726">
    <property type="entry name" value="Immunoglobulin"/>
    <property type="match status" value="1"/>
</dbReference>
<dbReference type="InterPro" id="IPR050958">
    <property type="entry name" value="Cell_Adh-Cytoskel_Orgn"/>
</dbReference>
<organism evidence="6 7">
    <name type="scientific">Meganyctiphanes norvegica</name>
    <name type="common">Northern krill</name>
    <name type="synonym">Thysanopoda norvegica</name>
    <dbReference type="NCBI Taxonomy" id="48144"/>
    <lineage>
        <taxon>Eukaryota</taxon>
        <taxon>Metazoa</taxon>
        <taxon>Ecdysozoa</taxon>
        <taxon>Arthropoda</taxon>
        <taxon>Crustacea</taxon>
        <taxon>Multicrustacea</taxon>
        <taxon>Malacostraca</taxon>
        <taxon>Eumalacostraca</taxon>
        <taxon>Eucarida</taxon>
        <taxon>Euphausiacea</taxon>
        <taxon>Euphausiidae</taxon>
        <taxon>Meganyctiphanes</taxon>
    </lineage>
</organism>
<protein>
    <recommendedName>
        <fullName evidence="5">Ig-like domain-containing protein</fullName>
    </recommendedName>
</protein>
<dbReference type="PANTHER" id="PTHR45080:SF8">
    <property type="entry name" value="IG-LIKE DOMAIN-CONTAINING PROTEIN"/>
    <property type="match status" value="1"/>
</dbReference>
<feature type="domain" description="Ig-like" evidence="5">
    <location>
        <begin position="14"/>
        <end position="101"/>
    </location>
</feature>
<dbReference type="InterPro" id="IPR013098">
    <property type="entry name" value="Ig_I-set"/>
</dbReference>
<evidence type="ECO:0000256" key="3">
    <source>
        <dbReference type="ARBA" id="ARBA00023319"/>
    </source>
</evidence>
<dbReference type="InterPro" id="IPR036179">
    <property type="entry name" value="Ig-like_dom_sf"/>
</dbReference>
<dbReference type="AlphaFoldDB" id="A0AAV2QRJ1"/>
<keyword evidence="7" id="KW-1185">Reference proteome</keyword>
<dbReference type="InterPro" id="IPR007110">
    <property type="entry name" value="Ig-like_dom"/>
</dbReference>
<dbReference type="CDD" id="cd00096">
    <property type="entry name" value="Ig"/>
    <property type="match status" value="1"/>
</dbReference>
<keyword evidence="4" id="KW-0472">Membrane</keyword>
<dbReference type="Pfam" id="PF07679">
    <property type="entry name" value="I-set"/>
    <property type="match status" value="1"/>
</dbReference>
<name>A0AAV2QRJ1_MEGNR</name>
<dbReference type="PANTHER" id="PTHR45080">
    <property type="entry name" value="CONTACTIN 5"/>
    <property type="match status" value="1"/>
</dbReference>
<gene>
    <name evidence="6" type="ORF">MNOR_LOCUS16269</name>
</gene>
<dbReference type="InterPro" id="IPR003599">
    <property type="entry name" value="Ig_sub"/>
</dbReference>
<dbReference type="Gene3D" id="2.60.40.10">
    <property type="entry name" value="Immunoglobulins"/>
    <property type="match status" value="1"/>
</dbReference>
<sequence length="149" mass="16673">MNYDNATNNNETSPKGLPSEIYQFEHAGQNLTCSVTGRPYPTITWFKGRMKGNTLDMDFEELPNNGSDNLQFQDLKVEDTGYYVCKVENRIGSLESSTNVLVLDQRNVSSLSYVGDGEAMRYVSITFGCLISIIMVLGLLLAIKINKDR</sequence>
<dbReference type="InterPro" id="IPR003598">
    <property type="entry name" value="Ig_sub2"/>
</dbReference>
<dbReference type="EMBL" id="CAXKWB010010599">
    <property type="protein sequence ID" value="CAL4098591.1"/>
    <property type="molecule type" value="Genomic_DNA"/>
</dbReference>